<keyword evidence="8" id="KW-1185">Reference proteome</keyword>
<feature type="region of interest" description="Disordered" evidence="6">
    <location>
        <begin position="3098"/>
        <end position="3119"/>
    </location>
</feature>
<feature type="compositionally biased region" description="Low complexity" evidence="6">
    <location>
        <begin position="1780"/>
        <end position="1820"/>
    </location>
</feature>
<proteinExistence type="predicted"/>
<protein>
    <submittedName>
        <fullName evidence="9">Nesprin-2-like</fullName>
    </submittedName>
</protein>
<feature type="compositionally biased region" description="Basic and acidic residues" evidence="6">
    <location>
        <begin position="3100"/>
        <end position="3112"/>
    </location>
</feature>
<keyword evidence="4" id="KW-0472">Membrane</keyword>
<feature type="compositionally biased region" description="Basic and acidic residues" evidence="6">
    <location>
        <begin position="1138"/>
        <end position="1154"/>
    </location>
</feature>
<dbReference type="PANTHER" id="PTHR14514:SF4">
    <property type="entry name" value="NESPRIN-2"/>
    <property type="match status" value="1"/>
</dbReference>
<evidence type="ECO:0000256" key="4">
    <source>
        <dbReference type="ARBA" id="ARBA00023136"/>
    </source>
</evidence>
<feature type="coiled-coil region" evidence="5">
    <location>
        <begin position="2483"/>
        <end position="2510"/>
    </location>
</feature>
<feature type="compositionally biased region" description="Pro residues" evidence="6">
    <location>
        <begin position="1378"/>
        <end position="1401"/>
    </location>
</feature>
<gene>
    <name evidence="9" type="primary">LOC105912114</name>
</gene>
<dbReference type="GeneID" id="105912114"/>
<feature type="compositionally biased region" description="Basic and acidic residues" evidence="6">
    <location>
        <begin position="1005"/>
        <end position="1024"/>
    </location>
</feature>
<keyword evidence="5" id="KW-0175">Coiled coil</keyword>
<evidence type="ECO:0000256" key="2">
    <source>
        <dbReference type="ARBA" id="ARBA00022553"/>
    </source>
</evidence>
<feature type="region of interest" description="Disordered" evidence="6">
    <location>
        <begin position="1503"/>
        <end position="1842"/>
    </location>
</feature>
<feature type="compositionally biased region" description="Low complexity" evidence="6">
    <location>
        <begin position="1085"/>
        <end position="1099"/>
    </location>
</feature>
<feature type="coiled-coil region" evidence="5">
    <location>
        <begin position="458"/>
        <end position="489"/>
    </location>
</feature>
<dbReference type="Pfam" id="PF00307">
    <property type="entry name" value="CH"/>
    <property type="match status" value="2"/>
</dbReference>
<dbReference type="InterPro" id="IPR057057">
    <property type="entry name" value="Spectrin_SYNE1"/>
</dbReference>
<feature type="compositionally biased region" description="Pro residues" evidence="6">
    <location>
        <begin position="1471"/>
        <end position="1484"/>
    </location>
</feature>
<feature type="compositionally biased region" description="Low complexity" evidence="6">
    <location>
        <begin position="1323"/>
        <end position="1346"/>
    </location>
</feature>
<feature type="compositionally biased region" description="Low complexity" evidence="6">
    <location>
        <begin position="1125"/>
        <end position="1137"/>
    </location>
</feature>
<dbReference type="SMART" id="SM00033">
    <property type="entry name" value="CH"/>
    <property type="match status" value="2"/>
</dbReference>
<feature type="compositionally biased region" description="Low complexity" evidence="6">
    <location>
        <begin position="1833"/>
        <end position="1842"/>
    </location>
</feature>
<feature type="compositionally biased region" description="Polar residues" evidence="6">
    <location>
        <begin position="1634"/>
        <end position="1648"/>
    </location>
</feature>
<sequence length="3119" mass="348295">MATERAAEEGYVERGSFPLDIDDVQILLQVEQEQIQKRTFTNWINAQLSKRRPPCVVLDLFYDFRDGARLLDLLEAISGQRMGRERGRGMFQHRSNIETALSFLKKKSIKLVNINIPDIIDGKPSIILGLIWTIILHFHIEELASTLSFSSRQASLESLASLDTVASSCSSARSSPLPRRPAPLASALTLALHQRFRVSAKKALLLWVREQCHKAGCTLSVKDFKSSWRSGVVFLAILSALRPDVVDLTLARTRTNRQNLEEAFRTAERELRIPRLLDPADVDVREPDEKSIMTYVAQFLQYSKDMPVSEEDMQVAYMTPPKSLSPINLPSNFTPAISASPYRQTSANQKAQEVTYWLEQAYQELLEGWDSTEGESYAERYHVFQTFIVSFNEQRRPVMPLLTAMKRTSKLSEEQRGLRTAWDSLAEKLREYKTELDLSLPPPLVTVGRWLLRAEAVLADEEEHTHDHRRAAEEAREKVEQLKACLEEMPRHLKMFQMFQNMDEYGGELVPSDKLEEMKRRFTSVRVTAKYHGIKLEYQDQRHTALDLLAQINAKLNTWKRAYISQEAVRVLMQDWHETVGKQELATQLEGVLVKLKQVASKYNSKSALAGEATLVGQQMNKLQADSAVALEAVTTVKGIMGRVLTAFDSFSDLHSSLLAWLEQGNQRAQVTAEVLSEWGSRQVRLNQVGSYLLEVTDPQTSRSLTEELRRVNLHWDEYARGVQLVGGGQPLEQPVVEQQPSPQTLQVLLREATQLLKEPLDIMSTPLRTYRKKLQFMMMKIKDVDMDTLSPSPEFPAETLQKFKQAMPEVLQTLCEAMQVCEELQQSVCGLETRLAELLLWEAEARELYQLLRHTHRRQDPRTKELISRGLQLEGQVVTEEQDLQMMVMAGQKNSPLQYLIASSMQDRIRHSVSQSQEVVGLLSSMGSRRDHSPPKDQPPPKIFIQSKAEVEAPPPAKPPVQSEQSDSAVRPEALPQATPPDEAFGPAPPPPLAQPVPQIIVQEFREEMRVSPPHPHSEEFHAPQRQPQVAPTTLPGEPQSQASVRPKSRTRPQGQAAARGEPLEQTPGVALEQRPPQPPRQPPQTRSQPTSSSLPQQEGHTPEQPLDIKARKAQALQNRPWLQQKAQGGPQAAPAERAEPKTQSEAAARDGAARAAPEASAHGSGPEASAHGSGQIQLQTQQQVKTQPQQPVQSQTQQQVQMQGQQVVFSQTQQQQQQQQQVVFTQTQQQVVSQTQPQTKSHPQPLHASKSQAVIVPTQPPVQRQTQPPVQRQTQAPVQRPVPGQQQQTVTPKPQAQAQTRVPAQPQRMAHPQPAAAQSLPVAPAKAQAMAAAPPQPEAQIRPQSRPQPMLQPQPHAMVQPRLPTPGQPRLMSPGQPRPVSPGQPRLPTPGQPRLPTPGQPQQVSALAATPPQASLSYAPPRGQAVTPLQPKPSSSPIQPRIISMPPPAAARPQAPPVQPQPLGSVAPPRHPAQAPHPPAPAVQPQQWGPLTPEVVAQSYHRPQTQAHTHTHTHTPAQMPPMGQYQPYPQQPVPQALPPPQQWAPMRYPRPQTPSETPVQVGPYAQGYPKATQPGPPPQQQWAPMRPELMPQAYPQPPPGAQMQQLVHAVPPPQPWSPPVRPEALPQGYPRAQTQGYAPPQAQTQGYAPPQAPVPYQTPLLSPHPPPQQWMPVQRPESFPQSSAQVLQPPAPQMVQQQQQQQWVQSPTPIPTHVPAPVHPPTPIPTQGPAPLQTPTTLHMSVPKPAPYQPLTPVQPATHKPPPTTAQAPAQTQPPPQTLTQAPVRPQQWGPPQAQAPLQAPVPQAPQALVPQPQAPVGEQAQPQAGPRVKPPALAQAPPQAYTEAYAKAQALARNGFEEAKHCLQEHILEAITVFRHKQLTEEQASAKEEMLRSLDPEMLQEFLRAAEGMEAFCTPPQLRDMEFFTQSVRTQWEVRVCSPQRASVPTVTVTVTYPLTNLRPHGNGHGHVPPSLTSVPTALTEESELLWSEFAHQCSQCSQVRGQDRGVEQDQVDLALKWREQKTHLQNRVTSLGSALQLVDSTERSISAISDRLDAFIKEPKDITAYTLTNSSTLQDIKDLDESIQAEMDRLSRFDSDPSHLDLRDRAPLTQVVLSHRASLDRLRQQVRKSDAAARALDRFLMSLRSVDQDVGAMQGAPSGDAAVLQDGRAKLALIREGVESLGEKAPQLDRLLEGGHLSVTRGGGAVSCLEMASALLKGLEQADSRLASRQQDLQRTHQTQGLTRRRSTFAGQLRKVLASAERQGLQEPTIPAVQQRIRALQDLEAQLSSLLPELHSLREEEQTEHAQNDTDTLWEETQRAVTDRQEQCSVLMELLKKFQNCRSCLGNTLQRAEHTINEQASYMGRDNLQRLITTVRGIKDELGGLGAKMEEIRAVCRQLQSHLKKIPDCKETPFEGEADALVDTWLDVSEKTDSHMDSLCVGLELWDKQLMLGAELDTWAAAKMAVFAQSHPFHSEEQVMEVKAEIEAQEENIERFHRKTQEIQQLLQTKEEPLELQVMETGLRKRMEQVKELFADTSDVFQELQAVRRHLTQKMADCQASVTKIQSALSALRGAGNTQLQTHTQELCEQLQEQEAQLSSLLKEVGVMASVCGPEALEVLAADTHTLRESITHTHTLLQEAREQGERSLIQRVKDECHAFEEWFQDLQLSVNECFENPERRQEVETALKRLTSFLSSKDGEQKLSLLREQVECSGEERLGSEPQAQLRVLLREQQDELDTFRAHCRDRLALMQEIQQNINSLQEEHDYFRAWLQQREHREPTGDDLSQQHQEFLSHSCRAESFSSLLSSTQRRGLRGDALLTDSQALLERYRSLGTRLEQQAQEHASLLGELQDLSAQLDGSAAWTGELRQGLDSLDTHSSAEERRNRAQAVLSLRSEGDSKLSSLRGRVESVCEREGVLGEERRRALLQALGGAEERWRGALQAAEEVRSQAELQDSLSRELQELSAQQESTLAWVQQQQKGLDSLDKHIPSDHRLSTAQAVLSLRSEGDSKLSSLRGRVESVCEREGVLGEERRRALLQALGGAEERWRGALQAAEEVRSQAELQDSLSRELQELSAQQESTLAWVQQQQKGLDSLDKHTPSDHRLSTAQVRH</sequence>
<feature type="compositionally biased region" description="Pro residues" evidence="6">
    <location>
        <begin position="1531"/>
        <end position="1544"/>
    </location>
</feature>
<feature type="compositionally biased region" description="Pro residues" evidence="6">
    <location>
        <begin position="1612"/>
        <end position="1623"/>
    </location>
</feature>
<dbReference type="PANTHER" id="PTHR14514">
    <property type="entry name" value="PKA ANCHORING PROTEIN"/>
    <property type="match status" value="1"/>
</dbReference>
<evidence type="ECO:0000259" key="7">
    <source>
        <dbReference type="PROSITE" id="PS50021"/>
    </source>
</evidence>
<accession>A0A8M1KVV0</accession>
<dbReference type="PROSITE" id="PS50021">
    <property type="entry name" value="CH"/>
    <property type="match status" value="2"/>
</dbReference>
<reference evidence="9" key="1">
    <citation type="submission" date="2025-08" db="UniProtKB">
        <authorList>
            <consortium name="RefSeq"/>
        </authorList>
    </citation>
    <scope>IDENTIFICATION</scope>
</reference>
<feature type="compositionally biased region" description="Low complexity" evidence="6">
    <location>
        <begin position="1177"/>
        <end position="1241"/>
    </location>
</feature>
<keyword evidence="2" id="KW-0597">Phosphoprotein</keyword>
<evidence type="ECO:0000256" key="3">
    <source>
        <dbReference type="ARBA" id="ARBA00022737"/>
    </source>
</evidence>
<feature type="compositionally biased region" description="Low complexity" evidence="6">
    <location>
        <begin position="1430"/>
        <end position="1446"/>
    </location>
</feature>
<evidence type="ECO:0000313" key="9">
    <source>
        <dbReference type="RefSeq" id="XP_042565729.1"/>
    </source>
</evidence>
<feature type="region of interest" description="Disordered" evidence="6">
    <location>
        <begin position="924"/>
        <end position="943"/>
    </location>
</feature>
<keyword evidence="3" id="KW-0677">Repeat</keyword>
<feature type="compositionally biased region" description="Pro residues" evidence="6">
    <location>
        <begin position="1447"/>
        <end position="1462"/>
    </location>
</feature>
<dbReference type="Proteomes" id="UP000515152">
    <property type="component" value="Chromosome 14"/>
</dbReference>
<feature type="coiled-coil region" evidence="5">
    <location>
        <begin position="2581"/>
        <end position="2608"/>
    </location>
</feature>
<dbReference type="RefSeq" id="XP_042565729.1">
    <property type="nucleotide sequence ID" value="XM_042709795.1"/>
</dbReference>
<feature type="compositionally biased region" description="Pro residues" evidence="6">
    <location>
        <begin position="1710"/>
        <end position="1730"/>
    </location>
</feature>
<comment type="subcellular location">
    <subcellularLocation>
        <location evidence="1">Endomembrane system</location>
    </subcellularLocation>
</comment>
<feature type="domain" description="Calponin-homology (CH)" evidence="7">
    <location>
        <begin position="34"/>
        <end position="139"/>
    </location>
</feature>
<evidence type="ECO:0000313" key="8">
    <source>
        <dbReference type="Proteomes" id="UP000515152"/>
    </source>
</evidence>
<feature type="region of interest" description="Disordered" evidence="6">
    <location>
        <begin position="952"/>
        <end position="1489"/>
    </location>
</feature>
<evidence type="ECO:0000256" key="6">
    <source>
        <dbReference type="SAM" id="MobiDB-lite"/>
    </source>
</evidence>
<name>A0A8M1KVV0_CLUHA</name>
<dbReference type="InterPro" id="IPR001589">
    <property type="entry name" value="Actinin_actin-bd_CS"/>
</dbReference>
<dbReference type="PROSITE" id="PS00019">
    <property type="entry name" value="ACTININ_1"/>
    <property type="match status" value="1"/>
</dbReference>
<dbReference type="Pfam" id="PF25034">
    <property type="entry name" value="Spectrin_SYNE1"/>
    <property type="match status" value="1"/>
</dbReference>
<feature type="domain" description="Calponin-homology (CH)" evidence="7">
    <location>
        <begin position="198"/>
        <end position="304"/>
    </location>
</feature>
<dbReference type="OrthoDB" id="18853at2759"/>
<evidence type="ECO:0000256" key="5">
    <source>
        <dbReference type="SAM" id="Coils"/>
    </source>
</evidence>
<feature type="compositionally biased region" description="Low complexity" evidence="6">
    <location>
        <begin position="1505"/>
        <end position="1530"/>
    </location>
</feature>
<evidence type="ECO:0000256" key="1">
    <source>
        <dbReference type="ARBA" id="ARBA00004308"/>
    </source>
</evidence>
<feature type="compositionally biased region" description="Low complexity" evidence="6">
    <location>
        <begin position="1687"/>
        <end position="1709"/>
    </location>
</feature>
<dbReference type="FunFam" id="1.10.418.10:FF:000057">
    <property type="entry name" value="Calmin"/>
    <property type="match status" value="1"/>
</dbReference>
<dbReference type="KEGG" id="char:105912114"/>
<organism evidence="8 9">
    <name type="scientific">Clupea harengus</name>
    <name type="common">Atlantic herring</name>
    <dbReference type="NCBI Taxonomy" id="7950"/>
    <lineage>
        <taxon>Eukaryota</taxon>
        <taxon>Metazoa</taxon>
        <taxon>Chordata</taxon>
        <taxon>Craniata</taxon>
        <taxon>Vertebrata</taxon>
        <taxon>Euteleostomi</taxon>
        <taxon>Actinopterygii</taxon>
        <taxon>Neopterygii</taxon>
        <taxon>Teleostei</taxon>
        <taxon>Clupei</taxon>
        <taxon>Clupeiformes</taxon>
        <taxon>Clupeoidei</taxon>
        <taxon>Clupeidae</taxon>
        <taxon>Clupea</taxon>
    </lineage>
</organism>
<dbReference type="InterPro" id="IPR001715">
    <property type="entry name" value="CH_dom"/>
</dbReference>
<feature type="compositionally biased region" description="Low complexity" evidence="6">
    <location>
        <begin position="1263"/>
        <end position="1302"/>
    </location>
</feature>